<protein>
    <submittedName>
        <fullName evidence="6">Aminotransferase class I/II-fold pyridoxal phosphate-dependent enzyme</fullName>
    </submittedName>
</protein>
<comment type="cofactor">
    <cofactor evidence="1 4">
        <name>pyridoxal 5'-phosphate</name>
        <dbReference type="ChEBI" id="CHEBI:597326"/>
    </cofactor>
</comment>
<dbReference type="RefSeq" id="WP_379879678.1">
    <property type="nucleotide sequence ID" value="NZ_JBHPON010000001.1"/>
</dbReference>
<evidence type="ECO:0000259" key="5">
    <source>
        <dbReference type="Pfam" id="PF00155"/>
    </source>
</evidence>
<dbReference type="InterPro" id="IPR001917">
    <property type="entry name" value="Aminotrans_II_pyridoxalP_BS"/>
</dbReference>
<comment type="similarity">
    <text evidence="4">Belongs to the class-II pyridoxal-phosphate-dependent aminotransferase family.</text>
</comment>
<dbReference type="Gene3D" id="3.90.1150.10">
    <property type="entry name" value="Aspartate Aminotransferase, domain 1"/>
    <property type="match status" value="1"/>
</dbReference>
<evidence type="ECO:0000256" key="4">
    <source>
        <dbReference type="RuleBase" id="RU003693"/>
    </source>
</evidence>
<comment type="caution">
    <text evidence="6">The sequence shown here is derived from an EMBL/GenBank/DDBJ whole genome shotgun (WGS) entry which is preliminary data.</text>
</comment>
<dbReference type="Gene3D" id="3.40.640.10">
    <property type="entry name" value="Type I PLP-dependent aspartate aminotransferase-like (Major domain)"/>
    <property type="match status" value="1"/>
</dbReference>
<name>A0ABW1KSX5_9PROT</name>
<dbReference type="PROSITE" id="PS00599">
    <property type="entry name" value="AA_TRANSFER_CLASS_2"/>
    <property type="match status" value="1"/>
</dbReference>
<feature type="domain" description="Aminotransferase class I/classII large" evidence="5">
    <location>
        <begin position="53"/>
        <end position="386"/>
    </location>
</feature>
<dbReference type="Pfam" id="PF00155">
    <property type="entry name" value="Aminotran_1_2"/>
    <property type="match status" value="1"/>
</dbReference>
<dbReference type="InterPro" id="IPR015424">
    <property type="entry name" value="PyrdxlP-dep_Trfase"/>
</dbReference>
<evidence type="ECO:0000313" key="7">
    <source>
        <dbReference type="Proteomes" id="UP001596116"/>
    </source>
</evidence>
<evidence type="ECO:0000256" key="2">
    <source>
        <dbReference type="ARBA" id="ARBA00022679"/>
    </source>
</evidence>
<evidence type="ECO:0000256" key="3">
    <source>
        <dbReference type="ARBA" id="ARBA00022898"/>
    </source>
</evidence>
<sequence>MSLFDKFEKNAALLDQLSAAGKNPFTVVMEEVLGPTRAKIKGRETVLAGTHNYLGQTFEPRAIAAAKEALDHDGTGTTGSRVANGTFAGHTKLERDIADFLSMKNCVVFSTGYAANLGAIAGFVDRNEDVVLIDADCHACIYDGCQLSGAETVRFRHNDPESLDKRLSRLDPKYNGKLVCIEGMYSMYGDIAPVKEFVEVAHKHGAHLLVDEAHSFGVYGETGKGVSEAEGVMDKIDFYTGTFSKALASIGGFMASNHPEAEYIRFASNPYRFTASPSPSTIASAGAALANISENPAIREKLWENARRLHGAFVQFGLRLAAKPAPVISVLLPTREDAFDAWRFLLDQGVYVNMAIPPGTPGKESLLRLAVSSAHTNEDIDRLVAAYGALAEAFPSARVDGAA</sequence>
<dbReference type="InterPro" id="IPR004839">
    <property type="entry name" value="Aminotransferase_I/II_large"/>
</dbReference>
<dbReference type="NCBIfam" id="NF047599">
    <property type="entry name" value="SerpalmtaseBetaP"/>
    <property type="match status" value="1"/>
</dbReference>
<reference evidence="6 7" key="1">
    <citation type="submission" date="2024-09" db="EMBL/GenBank/DDBJ databases">
        <authorList>
            <person name="Zhang Z.-H."/>
        </authorList>
    </citation>
    <scope>NUCLEOTIDE SEQUENCE [LARGE SCALE GENOMIC DNA]</scope>
    <source>
        <strain evidence="6 7">HHTR114</strain>
    </source>
</reference>
<keyword evidence="2" id="KW-0808">Transferase</keyword>
<keyword evidence="3 4" id="KW-0663">Pyridoxal phosphate</keyword>
<dbReference type="SUPFAM" id="SSF53383">
    <property type="entry name" value="PLP-dependent transferases"/>
    <property type="match status" value="1"/>
</dbReference>
<dbReference type="Proteomes" id="UP001596116">
    <property type="component" value="Unassembled WGS sequence"/>
</dbReference>
<dbReference type="InterPro" id="IPR015422">
    <property type="entry name" value="PyrdxlP-dep_Trfase_small"/>
</dbReference>
<dbReference type="InterPro" id="IPR015421">
    <property type="entry name" value="PyrdxlP-dep_Trfase_major"/>
</dbReference>
<organism evidence="6 7">
    <name type="scientific">Hyphococcus aureus</name>
    <dbReference type="NCBI Taxonomy" id="2666033"/>
    <lineage>
        <taxon>Bacteria</taxon>
        <taxon>Pseudomonadati</taxon>
        <taxon>Pseudomonadota</taxon>
        <taxon>Alphaproteobacteria</taxon>
        <taxon>Parvularculales</taxon>
        <taxon>Parvularculaceae</taxon>
        <taxon>Hyphococcus</taxon>
    </lineage>
</organism>
<dbReference type="GO" id="GO:0008483">
    <property type="term" value="F:transaminase activity"/>
    <property type="evidence" value="ECO:0007669"/>
    <property type="project" value="UniProtKB-KW"/>
</dbReference>
<dbReference type="PANTHER" id="PTHR13693">
    <property type="entry name" value="CLASS II AMINOTRANSFERASE/8-AMINO-7-OXONONANOATE SYNTHASE"/>
    <property type="match status" value="1"/>
</dbReference>
<dbReference type="PANTHER" id="PTHR13693:SF3">
    <property type="entry name" value="LD36009P"/>
    <property type="match status" value="1"/>
</dbReference>
<keyword evidence="6" id="KW-0032">Aminotransferase</keyword>
<keyword evidence="7" id="KW-1185">Reference proteome</keyword>
<evidence type="ECO:0000313" key="6">
    <source>
        <dbReference type="EMBL" id="MFC6034989.1"/>
    </source>
</evidence>
<proteinExistence type="inferred from homology"/>
<dbReference type="EMBL" id="JBHPON010000001">
    <property type="protein sequence ID" value="MFC6034989.1"/>
    <property type="molecule type" value="Genomic_DNA"/>
</dbReference>
<dbReference type="InterPro" id="IPR050087">
    <property type="entry name" value="AON_synthase_class-II"/>
</dbReference>
<evidence type="ECO:0000256" key="1">
    <source>
        <dbReference type="ARBA" id="ARBA00001933"/>
    </source>
</evidence>
<gene>
    <name evidence="6" type="ORF">ACFMB1_05505</name>
</gene>
<accession>A0ABW1KSX5</accession>